<comment type="caution">
    <text evidence="3">The sequence shown here is derived from an EMBL/GenBank/DDBJ whole genome shotgun (WGS) entry which is preliminary data.</text>
</comment>
<evidence type="ECO:0000313" key="3">
    <source>
        <dbReference type="EMBL" id="GAA4801957.1"/>
    </source>
</evidence>
<dbReference type="Pfam" id="PF01408">
    <property type="entry name" value="GFO_IDH_MocA"/>
    <property type="match status" value="1"/>
</dbReference>
<accession>A0ABP9BXI8</accession>
<dbReference type="Pfam" id="PF22725">
    <property type="entry name" value="GFO_IDH_MocA_C3"/>
    <property type="match status" value="1"/>
</dbReference>
<feature type="domain" description="Gfo/Idh/MocA-like oxidoreductase N-terminal" evidence="1">
    <location>
        <begin position="5"/>
        <end position="125"/>
    </location>
</feature>
<dbReference type="PANTHER" id="PTHR43249">
    <property type="entry name" value="UDP-N-ACETYL-2-AMINO-2-DEOXY-D-GLUCURONATE OXIDASE"/>
    <property type="match status" value="1"/>
</dbReference>
<dbReference type="SUPFAM" id="SSF55347">
    <property type="entry name" value="Glyceraldehyde-3-phosphate dehydrogenase-like, C-terminal domain"/>
    <property type="match status" value="1"/>
</dbReference>
<gene>
    <name evidence="3" type="ORF">GCM10023231_33550</name>
</gene>
<keyword evidence="4" id="KW-1185">Reference proteome</keyword>
<dbReference type="Proteomes" id="UP001501411">
    <property type="component" value="Unassembled WGS sequence"/>
</dbReference>
<dbReference type="Gene3D" id="3.30.360.10">
    <property type="entry name" value="Dihydrodipicolinate Reductase, domain 2"/>
    <property type="match status" value="1"/>
</dbReference>
<evidence type="ECO:0000259" key="2">
    <source>
        <dbReference type="Pfam" id="PF22725"/>
    </source>
</evidence>
<dbReference type="Gene3D" id="3.40.50.720">
    <property type="entry name" value="NAD(P)-binding Rossmann-like Domain"/>
    <property type="match status" value="1"/>
</dbReference>
<dbReference type="InterPro" id="IPR036291">
    <property type="entry name" value="NAD(P)-bd_dom_sf"/>
</dbReference>
<dbReference type="InterPro" id="IPR000683">
    <property type="entry name" value="Gfo/Idh/MocA-like_OxRdtase_N"/>
</dbReference>
<feature type="domain" description="GFO/IDH/MocA-like oxidoreductase" evidence="2">
    <location>
        <begin position="133"/>
        <end position="258"/>
    </location>
</feature>
<dbReference type="InterPro" id="IPR055170">
    <property type="entry name" value="GFO_IDH_MocA-like_dom"/>
</dbReference>
<sequence length="325" mass="36748">MADTIKWGMIGAGDVTEVKSGPAFKKVPGSDLVAVMRRNEEKVKDYAKRHGIARWYTDAEALIHDEEVNAIYIATPPASHCAYCLMALRAGKAVYVEKPMTLHSVEAQELANEVRQRNGKLVVAHYRREQPYFKKIKELLQAGEIGKPRVATLQLFKQALRTQEMADPKMQWRLDETQSGGGLFHDLAPHQLDLMIHFFGTPRKSHGMATNQAKQYAADDLVSGQLLFDHGVLFNGVWAFATHEERDRCELIGSAGKLSFSFFSYEPILLERVQGQQRFAFTPLAHVQQPMIEAVVRYFQHQGENPCPIEAGVKVMHLLEDFTRK</sequence>
<dbReference type="PANTHER" id="PTHR43249:SF1">
    <property type="entry name" value="D-GLUCOSIDE 3-DEHYDROGENASE"/>
    <property type="match status" value="1"/>
</dbReference>
<evidence type="ECO:0000259" key="1">
    <source>
        <dbReference type="Pfam" id="PF01408"/>
    </source>
</evidence>
<dbReference type="EMBL" id="BAABIQ010000042">
    <property type="protein sequence ID" value="GAA4801957.1"/>
    <property type="molecule type" value="Genomic_DNA"/>
</dbReference>
<proteinExistence type="predicted"/>
<evidence type="ECO:0000313" key="4">
    <source>
        <dbReference type="Proteomes" id="UP001501411"/>
    </source>
</evidence>
<organism evidence="3 4">
    <name type="scientific">Olivibacter ginsenosidimutans</name>
    <dbReference type="NCBI Taxonomy" id="1176537"/>
    <lineage>
        <taxon>Bacteria</taxon>
        <taxon>Pseudomonadati</taxon>
        <taxon>Bacteroidota</taxon>
        <taxon>Sphingobacteriia</taxon>
        <taxon>Sphingobacteriales</taxon>
        <taxon>Sphingobacteriaceae</taxon>
        <taxon>Olivibacter</taxon>
    </lineage>
</organism>
<protein>
    <submittedName>
        <fullName evidence="3">Gfo/Idh/MocA family oxidoreductase</fullName>
    </submittedName>
</protein>
<dbReference type="InterPro" id="IPR052515">
    <property type="entry name" value="Gfo/Idh/MocA_Oxidoreductase"/>
</dbReference>
<reference evidence="4" key="1">
    <citation type="journal article" date="2019" name="Int. J. Syst. Evol. Microbiol.">
        <title>The Global Catalogue of Microorganisms (GCM) 10K type strain sequencing project: providing services to taxonomists for standard genome sequencing and annotation.</title>
        <authorList>
            <consortium name="The Broad Institute Genomics Platform"/>
            <consortium name="The Broad Institute Genome Sequencing Center for Infectious Disease"/>
            <person name="Wu L."/>
            <person name="Ma J."/>
        </authorList>
    </citation>
    <scope>NUCLEOTIDE SEQUENCE [LARGE SCALE GENOMIC DNA]</scope>
    <source>
        <strain evidence="4">JCM 18200</strain>
    </source>
</reference>
<name>A0ABP9BXI8_9SPHI</name>
<dbReference type="SUPFAM" id="SSF51735">
    <property type="entry name" value="NAD(P)-binding Rossmann-fold domains"/>
    <property type="match status" value="1"/>
</dbReference>